<feature type="compositionally biased region" description="Low complexity" evidence="1">
    <location>
        <begin position="159"/>
        <end position="174"/>
    </location>
</feature>
<keyword evidence="2" id="KW-0472">Membrane</keyword>
<gene>
    <name evidence="3" type="ORF">FJTKL_03404</name>
</gene>
<sequence>MTNSSKLFSFSDEFTEWAKQEDSINNQMNSNWIPAYVIITLIPIGFIISAALASRKETKRQASERAARAARIGELLPPWLRDTVATRSANNDPQVATGTERDGTMNGNRIESTDLEAGLAKRPGTVTMPKTAAAAAAADTTGTAPADPRARADSLSSDTGAIIDGGATHGAGDAHLPRRQRRGPSTGQQPQRHERAVAGPSRSAQRGARRRTLWPSFAE</sequence>
<feature type="transmembrane region" description="Helical" evidence="2">
    <location>
        <begin position="33"/>
        <end position="53"/>
    </location>
</feature>
<accession>A0ABR4F1Z8</accession>
<keyword evidence="2" id="KW-0812">Transmembrane</keyword>
<dbReference type="Proteomes" id="UP001600888">
    <property type="component" value="Unassembled WGS sequence"/>
</dbReference>
<name>A0ABR4F1Z8_9PEZI</name>
<proteinExistence type="predicted"/>
<reference evidence="3 4" key="1">
    <citation type="submission" date="2024-03" db="EMBL/GenBank/DDBJ databases">
        <title>A high-quality draft genome sequence of Diaporthe vaccinii, a causative agent of upright dieback and viscid rot disease in cranberry plants.</title>
        <authorList>
            <person name="Sarrasin M."/>
            <person name="Lang B.F."/>
            <person name="Burger G."/>
        </authorList>
    </citation>
    <scope>NUCLEOTIDE SEQUENCE [LARGE SCALE GENOMIC DNA]</scope>
    <source>
        <strain evidence="3 4">IS7</strain>
    </source>
</reference>
<dbReference type="EMBL" id="JBAWTH010000015">
    <property type="protein sequence ID" value="KAL2288721.1"/>
    <property type="molecule type" value="Genomic_DNA"/>
</dbReference>
<feature type="region of interest" description="Disordered" evidence="1">
    <location>
        <begin position="84"/>
        <end position="219"/>
    </location>
</feature>
<keyword evidence="4" id="KW-1185">Reference proteome</keyword>
<evidence type="ECO:0000256" key="2">
    <source>
        <dbReference type="SAM" id="Phobius"/>
    </source>
</evidence>
<protein>
    <submittedName>
        <fullName evidence="3">Uncharacterized protein</fullName>
    </submittedName>
</protein>
<keyword evidence="2" id="KW-1133">Transmembrane helix</keyword>
<comment type="caution">
    <text evidence="3">The sequence shown here is derived from an EMBL/GenBank/DDBJ whole genome shotgun (WGS) entry which is preliminary data.</text>
</comment>
<organism evidence="3 4">
    <name type="scientific">Diaporthe vaccinii</name>
    <dbReference type="NCBI Taxonomy" id="105482"/>
    <lineage>
        <taxon>Eukaryota</taxon>
        <taxon>Fungi</taxon>
        <taxon>Dikarya</taxon>
        <taxon>Ascomycota</taxon>
        <taxon>Pezizomycotina</taxon>
        <taxon>Sordariomycetes</taxon>
        <taxon>Sordariomycetidae</taxon>
        <taxon>Diaporthales</taxon>
        <taxon>Diaporthaceae</taxon>
        <taxon>Diaporthe</taxon>
        <taxon>Diaporthe eres species complex</taxon>
    </lineage>
</organism>
<evidence type="ECO:0000256" key="1">
    <source>
        <dbReference type="SAM" id="MobiDB-lite"/>
    </source>
</evidence>
<evidence type="ECO:0000313" key="3">
    <source>
        <dbReference type="EMBL" id="KAL2288721.1"/>
    </source>
</evidence>
<feature type="compositionally biased region" description="Polar residues" evidence="1">
    <location>
        <begin position="85"/>
        <end position="97"/>
    </location>
</feature>
<feature type="compositionally biased region" description="Low complexity" evidence="1">
    <location>
        <begin position="131"/>
        <end position="147"/>
    </location>
</feature>
<evidence type="ECO:0000313" key="4">
    <source>
        <dbReference type="Proteomes" id="UP001600888"/>
    </source>
</evidence>